<organism evidence="1 2">
    <name type="scientific">Saccharolobus shibatae</name>
    <dbReference type="NCBI Taxonomy" id="2286"/>
    <lineage>
        <taxon>Archaea</taxon>
        <taxon>Thermoproteota</taxon>
        <taxon>Thermoprotei</taxon>
        <taxon>Sulfolobales</taxon>
        <taxon>Sulfolobaceae</taxon>
        <taxon>Saccharolobus</taxon>
    </lineage>
</organism>
<name>A0A8F5GX31_9CREN</name>
<gene>
    <name evidence="1" type="ORF">J5U21_02291</name>
</gene>
<evidence type="ECO:0000313" key="1">
    <source>
        <dbReference type="EMBL" id="QXJ32640.1"/>
    </source>
</evidence>
<sequence length="57" mass="6634">MSIGVFPLIVVYLGLMFKNRCYILSVGIDHIQIFSEPIYDSISWRKYNIHIGLKIDC</sequence>
<dbReference type="EMBL" id="CP077715">
    <property type="protein sequence ID" value="QXJ32640.1"/>
    <property type="molecule type" value="Genomic_DNA"/>
</dbReference>
<dbReference type="AlphaFoldDB" id="A0A8F5GX31"/>
<protein>
    <submittedName>
        <fullName evidence="1">Uncharacterized protein</fullName>
    </submittedName>
</protein>
<reference evidence="1" key="1">
    <citation type="journal article" date="2021" name="Environ. Microbiol.">
        <title>New insights into the diversity and evolution of the archaeal mobilome from three complete genomes of Saccharolobus shibatae.</title>
        <authorList>
            <person name="Medvedeva S."/>
            <person name="Brandt D."/>
            <person name="Cvirkaite-Krupovic V."/>
            <person name="Liu Y."/>
            <person name="Severinov K."/>
            <person name="Ishino S."/>
            <person name="Ishino Y."/>
            <person name="Prangishvili D."/>
            <person name="Kalinowski J."/>
            <person name="Krupovic M."/>
        </authorList>
    </citation>
    <scope>NUCLEOTIDE SEQUENCE</scope>
    <source>
        <strain evidence="1">BEU9</strain>
    </source>
</reference>
<accession>A0A8F5GX31</accession>
<proteinExistence type="predicted"/>
<dbReference type="Proteomes" id="UP000693941">
    <property type="component" value="Chromosome"/>
</dbReference>
<evidence type="ECO:0000313" key="2">
    <source>
        <dbReference type="Proteomes" id="UP000693941"/>
    </source>
</evidence>